<organism evidence="1 2">
    <name type="scientific">Arachis hypogaea</name>
    <name type="common">Peanut</name>
    <dbReference type="NCBI Taxonomy" id="3818"/>
    <lineage>
        <taxon>Eukaryota</taxon>
        <taxon>Viridiplantae</taxon>
        <taxon>Streptophyta</taxon>
        <taxon>Embryophyta</taxon>
        <taxon>Tracheophyta</taxon>
        <taxon>Spermatophyta</taxon>
        <taxon>Magnoliopsida</taxon>
        <taxon>eudicotyledons</taxon>
        <taxon>Gunneridae</taxon>
        <taxon>Pentapetalae</taxon>
        <taxon>rosids</taxon>
        <taxon>fabids</taxon>
        <taxon>Fabales</taxon>
        <taxon>Fabaceae</taxon>
        <taxon>Papilionoideae</taxon>
        <taxon>50 kb inversion clade</taxon>
        <taxon>dalbergioids sensu lato</taxon>
        <taxon>Dalbergieae</taxon>
        <taxon>Pterocarpus clade</taxon>
        <taxon>Arachis</taxon>
    </lineage>
</organism>
<protein>
    <recommendedName>
        <fullName evidence="3">Ubiquitin-like protease family profile domain-containing protein</fullName>
    </recommendedName>
</protein>
<keyword evidence="2" id="KW-1185">Reference proteome</keyword>
<gene>
    <name evidence="1" type="ORF">Ahy_A10g050068</name>
</gene>
<accession>A0A445B8K9</accession>
<reference evidence="1 2" key="1">
    <citation type="submission" date="2019-01" db="EMBL/GenBank/DDBJ databases">
        <title>Sequencing of cultivated peanut Arachis hypogaea provides insights into genome evolution and oil improvement.</title>
        <authorList>
            <person name="Chen X."/>
        </authorList>
    </citation>
    <scope>NUCLEOTIDE SEQUENCE [LARGE SCALE GENOMIC DNA]</scope>
    <source>
        <strain evidence="2">cv. Fuhuasheng</strain>
        <tissue evidence="1">Leaves</tissue>
    </source>
</reference>
<proteinExistence type="predicted"/>
<dbReference type="EMBL" id="SDMP01000010">
    <property type="protein sequence ID" value="RYR34994.1"/>
    <property type="molecule type" value="Genomic_DNA"/>
</dbReference>
<evidence type="ECO:0000313" key="1">
    <source>
        <dbReference type="EMBL" id="RYR34994.1"/>
    </source>
</evidence>
<sequence length="127" mass="14673">MYAHLLELLLSDMSVFESKTTVPKCISKFRIHKPHISQQATDSMDCGVWVAEWMIHYDLWASYDLQEINDTARMAIAVDLAMGDHNPIFEEVQQKAVQFWDRNMICSYMKGVRPRKRTRSPAGPLSP</sequence>
<comment type="caution">
    <text evidence="1">The sequence shown here is derived from an EMBL/GenBank/DDBJ whole genome shotgun (WGS) entry which is preliminary data.</text>
</comment>
<name>A0A445B8K9_ARAHY</name>
<evidence type="ECO:0008006" key="3">
    <source>
        <dbReference type="Google" id="ProtNLM"/>
    </source>
</evidence>
<dbReference type="AlphaFoldDB" id="A0A445B8K9"/>
<evidence type="ECO:0000313" key="2">
    <source>
        <dbReference type="Proteomes" id="UP000289738"/>
    </source>
</evidence>
<dbReference type="Proteomes" id="UP000289738">
    <property type="component" value="Chromosome A10"/>
</dbReference>